<keyword evidence="3" id="KW-1185">Reference proteome</keyword>
<comment type="caution">
    <text evidence="2">The sequence shown here is derived from an EMBL/GenBank/DDBJ whole genome shotgun (WGS) entry which is preliminary data.</text>
</comment>
<evidence type="ECO:0000313" key="2">
    <source>
        <dbReference type="EMBL" id="MCI19250.1"/>
    </source>
</evidence>
<feature type="compositionally biased region" description="Polar residues" evidence="1">
    <location>
        <begin position="90"/>
        <end position="116"/>
    </location>
</feature>
<feature type="region of interest" description="Disordered" evidence="1">
    <location>
        <begin position="1"/>
        <end position="41"/>
    </location>
</feature>
<accession>A0A392Q6A5</accession>
<organism evidence="2 3">
    <name type="scientific">Trifolium medium</name>
    <dbReference type="NCBI Taxonomy" id="97028"/>
    <lineage>
        <taxon>Eukaryota</taxon>
        <taxon>Viridiplantae</taxon>
        <taxon>Streptophyta</taxon>
        <taxon>Embryophyta</taxon>
        <taxon>Tracheophyta</taxon>
        <taxon>Spermatophyta</taxon>
        <taxon>Magnoliopsida</taxon>
        <taxon>eudicotyledons</taxon>
        <taxon>Gunneridae</taxon>
        <taxon>Pentapetalae</taxon>
        <taxon>rosids</taxon>
        <taxon>fabids</taxon>
        <taxon>Fabales</taxon>
        <taxon>Fabaceae</taxon>
        <taxon>Papilionoideae</taxon>
        <taxon>50 kb inversion clade</taxon>
        <taxon>NPAAA clade</taxon>
        <taxon>Hologalegina</taxon>
        <taxon>IRL clade</taxon>
        <taxon>Trifolieae</taxon>
        <taxon>Trifolium</taxon>
    </lineage>
</organism>
<sequence>ASPSDTSNPNEMAQPSKITASKSAKSPILDDQTSSGHKEVTKVTSFEQLVTPSGHSNVAYATSGNSLQEDVNSRMDVVPEQVETQVLNKSLQDQQSASLAPSNRSEPVGSSNSSLISDADKTTPDHTAVGHIDIQVGNPLLVRQEMMSSDNFIDALSTIDNFLCMVHNPPTSVLRLPLHIVLWMIR</sequence>
<proteinExistence type="predicted"/>
<dbReference type="Proteomes" id="UP000265520">
    <property type="component" value="Unassembled WGS sequence"/>
</dbReference>
<evidence type="ECO:0000313" key="3">
    <source>
        <dbReference type="Proteomes" id="UP000265520"/>
    </source>
</evidence>
<evidence type="ECO:0000256" key="1">
    <source>
        <dbReference type="SAM" id="MobiDB-lite"/>
    </source>
</evidence>
<dbReference type="EMBL" id="LXQA010113956">
    <property type="protein sequence ID" value="MCI19250.1"/>
    <property type="molecule type" value="Genomic_DNA"/>
</dbReference>
<reference evidence="2 3" key="1">
    <citation type="journal article" date="2018" name="Front. Plant Sci.">
        <title>Red Clover (Trifolium pratense) and Zigzag Clover (T. medium) - A Picture of Genomic Similarities and Differences.</title>
        <authorList>
            <person name="Dluhosova J."/>
            <person name="Istvanek J."/>
            <person name="Nedelnik J."/>
            <person name="Repkova J."/>
        </authorList>
    </citation>
    <scope>NUCLEOTIDE SEQUENCE [LARGE SCALE GENOMIC DNA]</scope>
    <source>
        <strain evidence="3">cv. 10/8</strain>
        <tissue evidence="2">Leaf</tissue>
    </source>
</reference>
<feature type="region of interest" description="Disordered" evidence="1">
    <location>
        <begin position="90"/>
        <end position="127"/>
    </location>
</feature>
<protein>
    <submittedName>
        <fullName evidence="2">Uncharacterized protein</fullName>
    </submittedName>
</protein>
<dbReference type="AlphaFoldDB" id="A0A392Q6A5"/>
<feature type="non-terminal residue" evidence="2">
    <location>
        <position position="1"/>
    </location>
</feature>
<name>A0A392Q6A5_9FABA</name>
<feature type="compositionally biased region" description="Polar residues" evidence="1">
    <location>
        <begin position="1"/>
        <end position="24"/>
    </location>
</feature>